<feature type="domain" description="Response regulatory" evidence="2">
    <location>
        <begin position="15"/>
        <end position="127"/>
    </location>
</feature>
<reference evidence="3 4" key="1">
    <citation type="journal article" date="2019" name="Int. J. Syst. Evol. Microbiol.">
        <title>The Global Catalogue of Microorganisms (GCM) 10K type strain sequencing project: providing services to taxonomists for standard genome sequencing and annotation.</title>
        <authorList>
            <consortium name="The Broad Institute Genomics Platform"/>
            <consortium name="The Broad Institute Genome Sequencing Center for Infectious Disease"/>
            <person name="Wu L."/>
            <person name="Ma J."/>
        </authorList>
    </citation>
    <scope>NUCLEOTIDE SEQUENCE [LARGE SCALE GENOMIC DNA]</scope>
    <source>
        <strain evidence="3 4">JCM 15503</strain>
    </source>
</reference>
<gene>
    <name evidence="3" type="ORF">GCM10009107_15700</name>
</gene>
<keyword evidence="4" id="KW-1185">Reference proteome</keyword>
<evidence type="ECO:0000313" key="3">
    <source>
        <dbReference type="EMBL" id="GAA0747307.1"/>
    </source>
</evidence>
<comment type="caution">
    <text evidence="1">Lacks conserved residue(s) required for the propagation of feature annotation.</text>
</comment>
<evidence type="ECO:0000313" key="4">
    <source>
        <dbReference type="Proteomes" id="UP001500279"/>
    </source>
</evidence>
<comment type="caution">
    <text evidence="3">The sequence shown here is derived from an EMBL/GenBank/DDBJ whole genome shotgun (WGS) entry which is preliminary data.</text>
</comment>
<dbReference type="SMART" id="SM00448">
    <property type="entry name" value="REC"/>
    <property type="match status" value="1"/>
</dbReference>
<dbReference type="SUPFAM" id="SSF52172">
    <property type="entry name" value="CheY-like"/>
    <property type="match status" value="1"/>
</dbReference>
<name>A0ABN1JV86_9BURK</name>
<evidence type="ECO:0000256" key="1">
    <source>
        <dbReference type="PROSITE-ProRule" id="PRU00169"/>
    </source>
</evidence>
<dbReference type="EMBL" id="BAAAEW010000007">
    <property type="protein sequence ID" value="GAA0747307.1"/>
    <property type="molecule type" value="Genomic_DNA"/>
</dbReference>
<sequence length="140" mass="14295">MQIGVDTQRAVETKRAFIIDSDDISAMGLQFMLADELEVNVVASSAEAIARAAGAPLDVILLGASVIEAEGAQVVSQLLAALPGVPVIACGPAGDAGVAEALALGARSAIVRPFKLEAVRQRVNAQIGRRAVLTIPVVLG</sequence>
<proteinExistence type="predicted"/>
<dbReference type="RefSeq" id="WP_231012426.1">
    <property type="nucleotide sequence ID" value="NZ_BAAAEW010000007.1"/>
</dbReference>
<organism evidence="3 4">
    <name type="scientific">Ideonella azotifigens</name>
    <dbReference type="NCBI Taxonomy" id="513160"/>
    <lineage>
        <taxon>Bacteria</taxon>
        <taxon>Pseudomonadati</taxon>
        <taxon>Pseudomonadota</taxon>
        <taxon>Betaproteobacteria</taxon>
        <taxon>Burkholderiales</taxon>
        <taxon>Sphaerotilaceae</taxon>
        <taxon>Ideonella</taxon>
    </lineage>
</organism>
<dbReference type="Pfam" id="PF00072">
    <property type="entry name" value="Response_reg"/>
    <property type="match status" value="1"/>
</dbReference>
<dbReference type="InterPro" id="IPR001789">
    <property type="entry name" value="Sig_transdc_resp-reg_receiver"/>
</dbReference>
<dbReference type="PROSITE" id="PS50110">
    <property type="entry name" value="RESPONSE_REGULATORY"/>
    <property type="match status" value="1"/>
</dbReference>
<protein>
    <recommendedName>
        <fullName evidence="2">Response regulatory domain-containing protein</fullName>
    </recommendedName>
</protein>
<dbReference type="Gene3D" id="3.40.50.2300">
    <property type="match status" value="1"/>
</dbReference>
<accession>A0ABN1JV86</accession>
<dbReference type="InterPro" id="IPR011006">
    <property type="entry name" value="CheY-like_superfamily"/>
</dbReference>
<dbReference type="Proteomes" id="UP001500279">
    <property type="component" value="Unassembled WGS sequence"/>
</dbReference>
<evidence type="ECO:0000259" key="2">
    <source>
        <dbReference type="PROSITE" id="PS50110"/>
    </source>
</evidence>